<dbReference type="SMART" id="SM00020">
    <property type="entry name" value="Tryp_SPc"/>
    <property type="match status" value="1"/>
</dbReference>
<dbReference type="InterPro" id="IPR043504">
    <property type="entry name" value="Peptidase_S1_PA_chymotrypsin"/>
</dbReference>
<dbReference type="InterPro" id="IPR050127">
    <property type="entry name" value="Serine_Proteases_S1"/>
</dbReference>
<evidence type="ECO:0000259" key="7">
    <source>
        <dbReference type="PROSITE" id="PS50240"/>
    </source>
</evidence>
<dbReference type="EMBL" id="JAIFTH010000267">
    <property type="protein sequence ID" value="KAG9509990.1"/>
    <property type="molecule type" value="Genomic_DNA"/>
</dbReference>
<name>A0ABQ7S985_9ACAR</name>
<dbReference type="CDD" id="cd00190">
    <property type="entry name" value="Tryp_SPc"/>
    <property type="match status" value="1"/>
</dbReference>
<dbReference type="PRINTS" id="PR00722">
    <property type="entry name" value="CHYMOTRYPSIN"/>
</dbReference>
<dbReference type="SUPFAM" id="SSF50494">
    <property type="entry name" value="Trypsin-like serine proteases"/>
    <property type="match status" value="1"/>
</dbReference>
<dbReference type="PIRSF" id="PIRSF001143">
    <property type="entry name" value="Factor_X"/>
    <property type="match status" value="1"/>
</dbReference>
<feature type="region of interest" description="Disordered" evidence="6">
    <location>
        <begin position="201"/>
        <end position="314"/>
    </location>
</feature>
<dbReference type="Proteomes" id="UP000825002">
    <property type="component" value="Unassembled WGS sequence"/>
</dbReference>
<proteinExistence type="predicted"/>
<feature type="compositionally biased region" description="Low complexity" evidence="6">
    <location>
        <begin position="273"/>
        <end position="296"/>
    </location>
</feature>
<feature type="non-terminal residue" evidence="8">
    <location>
        <position position="428"/>
    </location>
</feature>
<keyword evidence="3 5" id="KW-0720">Serine protease</keyword>
<dbReference type="PROSITE" id="PS00134">
    <property type="entry name" value="TRYPSIN_HIS"/>
    <property type="match status" value="1"/>
</dbReference>
<protein>
    <submittedName>
        <fullName evidence="8">Plasma kallikrein</fullName>
    </submittedName>
</protein>
<dbReference type="Gene3D" id="2.40.10.10">
    <property type="entry name" value="Trypsin-like serine proteases"/>
    <property type="match status" value="2"/>
</dbReference>
<feature type="compositionally biased region" description="Low complexity" evidence="6">
    <location>
        <begin position="228"/>
        <end position="251"/>
    </location>
</feature>
<gene>
    <name evidence="8" type="primary">KLKB1</name>
    <name evidence="8" type="ORF">GZH46_01477</name>
</gene>
<reference evidence="8 9" key="1">
    <citation type="submission" date="2020-10" db="EMBL/GenBank/DDBJ databases">
        <authorList>
            <person name="Klimov P.B."/>
            <person name="Dyachkov S.M."/>
            <person name="Chetverikov P.E."/>
        </authorList>
    </citation>
    <scope>NUCLEOTIDE SEQUENCE [LARGE SCALE GENOMIC DNA]</scope>
    <source>
        <strain evidence="8">BMOC 18-1129-001#AD2665</strain>
        <tissue evidence="8">Entire mites</tissue>
    </source>
</reference>
<evidence type="ECO:0000256" key="5">
    <source>
        <dbReference type="RuleBase" id="RU363034"/>
    </source>
</evidence>
<evidence type="ECO:0000313" key="9">
    <source>
        <dbReference type="Proteomes" id="UP000825002"/>
    </source>
</evidence>
<comment type="caution">
    <text evidence="8">The sequence shown here is derived from an EMBL/GenBank/DDBJ whole genome shotgun (WGS) entry which is preliminary data.</text>
</comment>
<dbReference type="PROSITE" id="PS00135">
    <property type="entry name" value="TRYPSIN_SER"/>
    <property type="match status" value="1"/>
</dbReference>
<evidence type="ECO:0000256" key="6">
    <source>
        <dbReference type="SAM" id="MobiDB-lite"/>
    </source>
</evidence>
<feature type="compositionally biased region" description="Low complexity" evidence="6">
    <location>
        <begin position="202"/>
        <end position="211"/>
    </location>
</feature>
<feature type="domain" description="Peptidase S1" evidence="7">
    <location>
        <begin position="41"/>
        <end position="412"/>
    </location>
</feature>
<dbReference type="InterPro" id="IPR001254">
    <property type="entry name" value="Trypsin_dom"/>
</dbReference>
<sequence length="428" mass="46791">MTNASPRPYVGCSAHPSRFSPIDDVSCGSVQARDLSTRLKIVGGREASSGAWPWQVAILDYKHDPICGGTLLTPEFILTAAHCVKKKMYVRAGEHNIDIYEGTEQEQRVTRSFIHNKYDPNIVDSDIALLKLKTPFRLNRHVWPACLPPANEELKPTTVATILGWGVVHELPADTGVPPTGGTIIGADALLAMAINMSLSHQQQQQPQQQQVAQSLTGSDSELLARGSSASHTTTATATTTTTTSTRSTSTLKPTHNNTKRTDARHAHKNKSHNQNNNNHTTNRNMQSKSNNNNTTQRRRKPSNGNGHSLISAKCPGSDVLLQARVPIVSADDCRNVYKDYTISDNMLCAGYKRGRVDTCAGDSGGPLLVQRQNKWHVFGVTSFGEGCGKQGKYGIYSKTSNFVDWIRMMINKHSSFMTMAGSMSSDD</sequence>
<evidence type="ECO:0000313" key="8">
    <source>
        <dbReference type="EMBL" id="KAG9509990.1"/>
    </source>
</evidence>
<evidence type="ECO:0000256" key="4">
    <source>
        <dbReference type="ARBA" id="ARBA00023157"/>
    </source>
</evidence>
<evidence type="ECO:0000256" key="3">
    <source>
        <dbReference type="ARBA" id="ARBA00022825"/>
    </source>
</evidence>
<dbReference type="InterPro" id="IPR012224">
    <property type="entry name" value="Pept_S1A_FX"/>
</dbReference>
<dbReference type="PANTHER" id="PTHR24264:SF54">
    <property type="entry name" value="PEPTIDASE S1 DOMAIN-CONTAINING PROTEIN"/>
    <property type="match status" value="1"/>
</dbReference>
<evidence type="ECO:0000256" key="2">
    <source>
        <dbReference type="ARBA" id="ARBA00022801"/>
    </source>
</evidence>
<dbReference type="Pfam" id="PF00089">
    <property type="entry name" value="Trypsin"/>
    <property type="match status" value="2"/>
</dbReference>
<keyword evidence="2 5" id="KW-0378">Hydrolase</keyword>
<dbReference type="InterPro" id="IPR009003">
    <property type="entry name" value="Peptidase_S1_PA"/>
</dbReference>
<evidence type="ECO:0000256" key="1">
    <source>
        <dbReference type="ARBA" id="ARBA00022670"/>
    </source>
</evidence>
<dbReference type="InterPro" id="IPR001314">
    <property type="entry name" value="Peptidase_S1A"/>
</dbReference>
<accession>A0ABQ7S985</accession>
<organism evidence="8 9">
    <name type="scientific">Fragariocoptes setiger</name>
    <dbReference type="NCBI Taxonomy" id="1670756"/>
    <lineage>
        <taxon>Eukaryota</taxon>
        <taxon>Metazoa</taxon>
        <taxon>Ecdysozoa</taxon>
        <taxon>Arthropoda</taxon>
        <taxon>Chelicerata</taxon>
        <taxon>Arachnida</taxon>
        <taxon>Acari</taxon>
        <taxon>Acariformes</taxon>
        <taxon>Trombidiformes</taxon>
        <taxon>Prostigmata</taxon>
        <taxon>Eupodina</taxon>
        <taxon>Eriophyoidea</taxon>
        <taxon>Phytoptidae</taxon>
        <taxon>Fragariocoptes</taxon>
    </lineage>
</organism>
<dbReference type="InterPro" id="IPR018114">
    <property type="entry name" value="TRYPSIN_HIS"/>
</dbReference>
<keyword evidence="4" id="KW-1015">Disulfide bond</keyword>
<dbReference type="PANTHER" id="PTHR24264">
    <property type="entry name" value="TRYPSIN-RELATED"/>
    <property type="match status" value="1"/>
</dbReference>
<keyword evidence="1 5" id="KW-0645">Protease</keyword>
<dbReference type="PROSITE" id="PS50240">
    <property type="entry name" value="TRYPSIN_DOM"/>
    <property type="match status" value="1"/>
</dbReference>
<dbReference type="InterPro" id="IPR033116">
    <property type="entry name" value="TRYPSIN_SER"/>
</dbReference>
<keyword evidence="9" id="KW-1185">Reference proteome</keyword>